<dbReference type="RefSeq" id="WP_373654864.1">
    <property type="nucleotide sequence ID" value="NZ_JBGUAW010000003.1"/>
</dbReference>
<proteinExistence type="predicted"/>
<accession>A0ABV4TRW0</accession>
<evidence type="ECO:0008006" key="3">
    <source>
        <dbReference type="Google" id="ProtNLM"/>
    </source>
</evidence>
<sequence length="217" mass="23109">MNDCYAVLTGDLVRSRSLSATELHRAHAGLREAVADLKDAAWEPRPAGEVDIFRGDSWQLLLRTPGNALRTAVYLRASLLAQGFADTRIGLGIGGVASLSRERTSLSTGEAFELSGAALDGLGPRFRLGLAAAPDPGLPAPWAEVAVHLCDSVMAQWEGRQIETGRLACYYPDASHKHLGSLLTPPVTQQAVSKSLQSAGWYGLAEALDAFETELGK</sequence>
<reference evidence="1 2" key="1">
    <citation type="submission" date="2024-08" db="EMBL/GenBank/DDBJ databases">
        <title>Whole-genome sequencing of halo(alkali)philic microorganisms from hypersaline lakes.</title>
        <authorList>
            <person name="Sorokin D.Y."/>
            <person name="Merkel A.Y."/>
            <person name="Messina E."/>
            <person name="Yakimov M."/>
        </authorList>
    </citation>
    <scope>NUCLEOTIDE SEQUENCE [LARGE SCALE GENOMIC DNA]</scope>
    <source>
        <strain evidence="1 2">Cl-TMA</strain>
    </source>
</reference>
<dbReference type="EMBL" id="JBGUAW010000003">
    <property type="protein sequence ID" value="MFA9460075.1"/>
    <property type="molecule type" value="Genomic_DNA"/>
</dbReference>
<evidence type="ECO:0000313" key="1">
    <source>
        <dbReference type="EMBL" id="MFA9460075.1"/>
    </source>
</evidence>
<dbReference type="Proteomes" id="UP001575181">
    <property type="component" value="Unassembled WGS sequence"/>
</dbReference>
<evidence type="ECO:0000313" key="2">
    <source>
        <dbReference type="Proteomes" id="UP001575181"/>
    </source>
</evidence>
<gene>
    <name evidence="1" type="ORF">ACERLL_04485</name>
</gene>
<organism evidence="1 2">
    <name type="scientific">Thiohalorhabdus methylotrophus</name>
    <dbReference type="NCBI Taxonomy" id="3242694"/>
    <lineage>
        <taxon>Bacteria</taxon>
        <taxon>Pseudomonadati</taxon>
        <taxon>Pseudomonadota</taxon>
        <taxon>Gammaproteobacteria</taxon>
        <taxon>Thiohalorhabdales</taxon>
        <taxon>Thiohalorhabdaceae</taxon>
        <taxon>Thiohalorhabdus</taxon>
    </lineage>
</organism>
<name>A0ABV4TRW0_9GAMM</name>
<keyword evidence="2" id="KW-1185">Reference proteome</keyword>
<protein>
    <recommendedName>
        <fullName evidence="3">SatD family protein</fullName>
    </recommendedName>
</protein>
<comment type="caution">
    <text evidence="1">The sequence shown here is derived from an EMBL/GenBank/DDBJ whole genome shotgun (WGS) entry which is preliminary data.</text>
</comment>